<keyword evidence="2" id="KW-0812">Transmembrane</keyword>
<comment type="caution">
    <text evidence="3">The sequence shown here is derived from an EMBL/GenBank/DDBJ whole genome shotgun (WGS) entry which is preliminary data.</text>
</comment>
<protein>
    <submittedName>
        <fullName evidence="3">Uncharacterized protein</fullName>
    </submittedName>
</protein>
<name>A0A9Q0M5N6_BLOTA</name>
<feature type="compositionally biased region" description="Polar residues" evidence="1">
    <location>
        <begin position="269"/>
        <end position="279"/>
    </location>
</feature>
<feature type="compositionally biased region" description="Polar residues" evidence="1">
    <location>
        <begin position="741"/>
        <end position="764"/>
    </location>
</feature>
<feature type="compositionally biased region" description="Basic and acidic residues" evidence="1">
    <location>
        <begin position="622"/>
        <end position="631"/>
    </location>
</feature>
<feature type="compositionally biased region" description="Low complexity" evidence="1">
    <location>
        <begin position="710"/>
        <end position="722"/>
    </location>
</feature>
<evidence type="ECO:0000256" key="2">
    <source>
        <dbReference type="SAM" id="Phobius"/>
    </source>
</evidence>
<feature type="compositionally biased region" description="Low complexity" evidence="1">
    <location>
        <begin position="765"/>
        <end position="776"/>
    </location>
</feature>
<feature type="compositionally biased region" description="Basic residues" evidence="1">
    <location>
        <begin position="601"/>
        <end position="614"/>
    </location>
</feature>
<feature type="compositionally biased region" description="Basic and acidic residues" evidence="1">
    <location>
        <begin position="643"/>
        <end position="685"/>
    </location>
</feature>
<evidence type="ECO:0000256" key="1">
    <source>
        <dbReference type="SAM" id="MobiDB-lite"/>
    </source>
</evidence>
<dbReference type="EMBL" id="JAPWDV010000002">
    <property type="protein sequence ID" value="KAJ6219073.1"/>
    <property type="molecule type" value="Genomic_DNA"/>
</dbReference>
<evidence type="ECO:0000313" key="4">
    <source>
        <dbReference type="Proteomes" id="UP001142055"/>
    </source>
</evidence>
<proteinExistence type="predicted"/>
<accession>A0A9Q0M5N6</accession>
<gene>
    <name evidence="3" type="ORF">RDWZM_004885</name>
</gene>
<organism evidence="3 4">
    <name type="scientific">Blomia tropicalis</name>
    <name type="common">Mite</name>
    <dbReference type="NCBI Taxonomy" id="40697"/>
    <lineage>
        <taxon>Eukaryota</taxon>
        <taxon>Metazoa</taxon>
        <taxon>Ecdysozoa</taxon>
        <taxon>Arthropoda</taxon>
        <taxon>Chelicerata</taxon>
        <taxon>Arachnida</taxon>
        <taxon>Acari</taxon>
        <taxon>Acariformes</taxon>
        <taxon>Sarcoptiformes</taxon>
        <taxon>Astigmata</taxon>
        <taxon>Glycyphagoidea</taxon>
        <taxon>Echimyopodidae</taxon>
        <taxon>Blomia</taxon>
    </lineage>
</organism>
<dbReference type="Proteomes" id="UP001142055">
    <property type="component" value="Chromosome 2"/>
</dbReference>
<feature type="transmembrane region" description="Helical" evidence="2">
    <location>
        <begin position="563"/>
        <end position="586"/>
    </location>
</feature>
<keyword evidence="2" id="KW-1133">Transmembrane helix</keyword>
<feature type="region of interest" description="Disordered" evidence="1">
    <location>
        <begin position="592"/>
        <end position="786"/>
    </location>
</feature>
<dbReference type="AlphaFoldDB" id="A0A9Q0M5N6"/>
<sequence length="786" mass="87344">MIGPMEGKSANNNGKHLLLVDKEMNMMILNLSSFSKDGISSDQNLQLSPIKDKWSKFEIELQSFTKEQTEFGMYSHLVKSGDNAEIVVYSKVKNTNNAKFAIIKYVIGSVKVTKQDLIIDKDPKASLLSNFTVPESGATEYSLIKVSNSKGLMVGKVIVNDTAITTVNGSEMNLCSHKNSENADDKNWAKFSIADCKKDELMKWKLNTGFLNKKMMYLLTDHGLQSIPMDKFLGKSEDPFQYDSVSNENLINNKVTTPDPNSPAPNDPTDPNSILSFSSSSTYRNADTNDINSFALIDKDMRVLAIPFSSISQNGISLQPDSKFETVKEKWPKFDKELKTFVEKNPKYDLYSRSVANKDIKVLIVMISKDVNDKKKHALIKEAPNTDTPTKTEMEIPDAFNLKAMVLSNTTAPNFNDQSYYLTQVVDHSLGNESLKLIHILYEGKTVKLDSEKYMCLITNNSKNQLKFSKNKCSKNDTIKWKVFTGFSHKNTVYLFTDSGMNSFSIDNFFKDTEDPFSYTTAKNDDLFKCDKANNTNPNGTNPNHNGSAHFPTISSTTSKSKVLIIIIILIIIILIIICCIILCCCCGKKKNKSEEDNKSNKNKNGNKNKKKVNSKPPVAKSKIDKHDSRAKSKIKTVSSDSNVKEIKKNRNKSKIGDNGKMKNKSKIGDNGKMKNKSKIGDNGKNKNKSKIVPVISKPPKKVQPKKSSESNGPNSSMSKMSNKGKERGPKSSGKSDAFDSATSMASNKSYLSKTSANNPYKPQNSSSSSSTSSNTRDLKSVISVK</sequence>
<keyword evidence="4" id="KW-1185">Reference proteome</keyword>
<evidence type="ECO:0000313" key="3">
    <source>
        <dbReference type="EMBL" id="KAJ6219073.1"/>
    </source>
</evidence>
<feature type="region of interest" description="Disordered" evidence="1">
    <location>
        <begin position="251"/>
        <end position="279"/>
    </location>
</feature>
<reference evidence="3" key="1">
    <citation type="submission" date="2022-12" db="EMBL/GenBank/DDBJ databases">
        <title>Genome assemblies of Blomia tropicalis.</title>
        <authorList>
            <person name="Cui Y."/>
        </authorList>
    </citation>
    <scope>NUCLEOTIDE SEQUENCE</scope>
    <source>
        <tissue evidence="3">Adult mites</tissue>
    </source>
</reference>
<keyword evidence="2" id="KW-0472">Membrane</keyword>